<keyword evidence="3" id="KW-1185">Reference proteome</keyword>
<dbReference type="InterPro" id="IPR000719">
    <property type="entry name" value="Prot_kinase_dom"/>
</dbReference>
<dbReference type="EMBL" id="JAGPYM010000064">
    <property type="protein sequence ID" value="KAH6869876.1"/>
    <property type="molecule type" value="Genomic_DNA"/>
</dbReference>
<dbReference type="Proteomes" id="UP000777438">
    <property type="component" value="Unassembled WGS sequence"/>
</dbReference>
<organism evidence="2 3">
    <name type="scientific">Thelonectria olida</name>
    <dbReference type="NCBI Taxonomy" id="1576542"/>
    <lineage>
        <taxon>Eukaryota</taxon>
        <taxon>Fungi</taxon>
        <taxon>Dikarya</taxon>
        <taxon>Ascomycota</taxon>
        <taxon>Pezizomycotina</taxon>
        <taxon>Sordariomycetes</taxon>
        <taxon>Hypocreomycetidae</taxon>
        <taxon>Hypocreales</taxon>
        <taxon>Nectriaceae</taxon>
        <taxon>Thelonectria</taxon>
    </lineage>
</organism>
<evidence type="ECO:0000313" key="2">
    <source>
        <dbReference type="EMBL" id="KAH6869876.1"/>
    </source>
</evidence>
<proteinExistence type="predicted"/>
<evidence type="ECO:0000313" key="3">
    <source>
        <dbReference type="Proteomes" id="UP000777438"/>
    </source>
</evidence>
<dbReference type="Pfam" id="PF00069">
    <property type="entry name" value="Pkinase"/>
    <property type="match status" value="1"/>
</dbReference>
<dbReference type="SUPFAM" id="SSF56112">
    <property type="entry name" value="Protein kinase-like (PK-like)"/>
    <property type="match status" value="1"/>
</dbReference>
<dbReference type="OrthoDB" id="5152837at2759"/>
<sequence length="146" mass="16797">MPASANKVLPIYLNRHPETDYFPVDSPKTVWIGQRRDWRIRQLVAVQELEGKALSELSRLAEVTHDNIAQPVALYHISDRLYIVYEYVDLDLFDLLPLSEWEASGVMKQVIGAFQYLKQNSISFLVDSIRLDADGVVKISQYTFPK</sequence>
<protein>
    <recommendedName>
        <fullName evidence="1">Protein kinase domain-containing protein</fullName>
    </recommendedName>
</protein>
<feature type="domain" description="Protein kinase" evidence="1">
    <location>
        <begin position="48"/>
        <end position="123"/>
    </location>
</feature>
<dbReference type="Gene3D" id="1.10.510.10">
    <property type="entry name" value="Transferase(Phosphotransferase) domain 1"/>
    <property type="match status" value="1"/>
</dbReference>
<dbReference type="GO" id="GO:0005524">
    <property type="term" value="F:ATP binding"/>
    <property type="evidence" value="ECO:0007669"/>
    <property type="project" value="InterPro"/>
</dbReference>
<dbReference type="AlphaFoldDB" id="A0A9P8VQT2"/>
<dbReference type="GO" id="GO:0004672">
    <property type="term" value="F:protein kinase activity"/>
    <property type="evidence" value="ECO:0007669"/>
    <property type="project" value="InterPro"/>
</dbReference>
<reference evidence="2 3" key="1">
    <citation type="journal article" date="2021" name="Nat. Commun.">
        <title>Genetic determinants of endophytism in the Arabidopsis root mycobiome.</title>
        <authorList>
            <person name="Mesny F."/>
            <person name="Miyauchi S."/>
            <person name="Thiergart T."/>
            <person name="Pickel B."/>
            <person name="Atanasova L."/>
            <person name="Karlsson M."/>
            <person name="Huettel B."/>
            <person name="Barry K.W."/>
            <person name="Haridas S."/>
            <person name="Chen C."/>
            <person name="Bauer D."/>
            <person name="Andreopoulos W."/>
            <person name="Pangilinan J."/>
            <person name="LaButti K."/>
            <person name="Riley R."/>
            <person name="Lipzen A."/>
            <person name="Clum A."/>
            <person name="Drula E."/>
            <person name="Henrissat B."/>
            <person name="Kohler A."/>
            <person name="Grigoriev I.V."/>
            <person name="Martin F.M."/>
            <person name="Hacquard S."/>
        </authorList>
    </citation>
    <scope>NUCLEOTIDE SEQUENCE [LARGE SCALE GENOMIC DNA]</scope>
    <source>
        <strain evidence="2 3">MPI-CAGE-CH-0241</strain>
    </source>
</reference>
<comment type="caution">
    <text evidence="2">The sequence shown here is derived from an EMBL/GenBank/DDBJ whole genome shotgun (WGS) entry which is preliminary data.</text>
</comment>
<dbReference type="InterPro" id="IPR011009">
    <property type="entry name" value="Kinase-like_dom_sf"/>
</dbReference>
<gene>
    <name evidence="2" type="ORF">B0T10DRAFT_417985</name>
</gene>
<name>A0A9P8VQT2_9HYPO</name>
<evidence type="ECO:0000259" key="1">
    <source>
        <dbReference type="Pfam" id="PF00069"/>
    </source>
</evidence>
<accession>A0A9P8VQT2</accession>